<keyword evidence="1" id="KW-1133">Transmembrane helix</keyword>
<gene>
    <name evidence="2" type="ORF">SDC9_103933</name>
</gene>
<dbReference type="AlphaFoldDB" id="A0A645AV33"/>
<name>A0A645AV33_9ZZZZ</name>
<evidence type="ECO:0000313" key="2">
    <source>
        <dbReference type="EMBL" id="MPM57115.1"/>
    </source>
</evidence>
<comment type="caution">
    <text evidence="2">The sequence shown here is derived from an EMBL/GenBank/DDBJ whole genome shotgun (WGS) entry which is preliminary data.</text>
</comment>
<proteinExistence type="predicted"/>
<feature type="transmembrane region" description="Helical" evidence="1">
    <location>
        <begin position="12"/>
        <end position="40"/>
    </location>
</feature>
<dbReference type="EMBL" id="VSSQ01016100">
    <property type="protein sequence ID" value="MPM57115.1"/>
    <property type="molecule type" value="Genomic_DNA"/>
</dbReference>
<organism evidence="2">
    <name type="scientific">bioreactor metagenome</name>
    <dbReference type="NCBI Taxonomy" id="1076179"/>
    <lineage>
        <taxon>unclassified sequences</taxon>
        <taxon>metagenomes</taxon>
        <taxon>ecological metagenomes</taxon>
    </lineage>
</organism>
<accession>A0A645AV33</accession>
<keyword evidence="1" id="KW-0472">Membrane</keyword>
<evidence type="ECO:0000256" key="1">
    <source>
        <dbReference type="SAM" id="Phobius"/>
    </source>
</evidence>
<sequence length="80" mass="8816">MSILESANPEQAIIGMLLSIILFCVIAGALGIVQIVVAILHLVNYWKDNFENNDSKVTHALYQFFFGLGIIGLIIVLVKQ</sequence>
<protein>
    <submittedName>
        <fullName evidence="2">Uncharacterized protein</fullName>
    </submittedName>
</protein>
<feature type="transmembrane region" description="Helical" evidence="1">
    <location>
        <begin position="60"/>
        <end position="78"/>
    </location>
</feature>
<keyword evidence="1" id="KW-0812">Transmembrane</keyword>
<reference evidence="2" key="1">
    <citation type="submission" date="2019-08" db="EMBL/GenBank/DDBJ databases">
        <authorList>
            <person name="Kucharzyk K."/>
            <person name="Murdoch R.W."/>
            <person name="Higgins S."/>
            <person name="Loffler F."/>
        </authorList>
    </citation>
    <scope>NUCLEOTIDE SEQUENCE</scope>
</reference>